<evidence type="ECO:0000256" key="5">
    <source>
        <dbReference type="ARBA" id="ARBA00023136"/>
    </source>
</evidence>
<dbReference type="InterPro" id="IPR001757">
    <property type="entry name" value="P_typ_ATPase"/>
</dbReference>
<accession>A0A2N6PGG4</accession>
<dbReference type="Gene3D" id="3.40.50.1000">
    <property type="entry name" value="HAD superfamily/HAD-like"/>
    <property type="match status" value="1"/>
</dbReference>
<evidence type="ECO:0000313" key="9">
    <source>
        <dbReference type="EMBL" id="PMB97777.1"/>
    </source>
</evidence>
<keyword evidence="3 6" id="KW-0812">Transmembrane</keyword>
<dbReference type="NCBIfam" id="TIGR01525">
    <property type="entry name" value="ATPase-IB_hvy"/>
    <property type="match status" value="1"/>
</dbReference>
<comment type="similarity">
    <text evidence="2 6">Belongs to the cation transport ATPase (P-type) (TC 3.A.3) family. Type IB subfamily.</text>
</comment>
<gene>
    <name evidence="9" type="ORF">CJ198_10340</name>
</gene>
<name>A0A2N6PGG4_9MICO</name>
<evidence type="ECO:0000313" key="10">
    <source>
        <dbReference type="Proteomes" id="UP000235703"/>
    </source>
</evidence>
<dbReference type="PRINTS" id="PR00119">
    <property type="entry name" value="CATATPASE"/>
</dbReference>
<evidence type="ECO:0000256" key="3">
    <source>
        <dbReference type="ARBA" id="ARBA00022692"/>
    </source>
</evidence>
<dbReference type="SUPFAM" id="SSF81653">
    <property type="entry name" value="Calcium ATPase, transduction domain A"/>
    <property type="match status" value="1"/>
</dbReference>
<feature type="transmembrane region" description="Helical" evidence="6">
    <location>
        <begin position="30"/>
        <end position="49"/>
    </location>
</feature>
<dbReference type="NCBIfam" id="TIGR01511">
    <property type="entry name" value="ATPase-IB1_Cu"/>
    <property type="match status" value="1"/>
</dbReference>
<keyword evidence="10" id="KW-1185">Reference proteome</keyword>
<dbReference type="PANTHER" id="PTHR48085">
    <property type="entry name" value="CADMIUM/ZINC-TRANSPORTING ATPASE HMA2-RELATED"/>
    <property type="match status" value="1"/>
</dbReference>
<dbReference type="GO" id="GO:0046872">
    <property type="term" value="F:metal ion binding"/>
    <property type="evidence" value="ECO:0007669"/>
    <property type="project" value="UniProtKB-KW"/>
</dbReference>
<feature type="transmembrane region" description="Helical" evidence="6">
    <location>
        <begin position="593"/>
        <end position="614"/>
    </location>
</feature>
<dbReference type="InterPro" id="IPR036412">
    <property type="entry name" value="HAD-like_sf"/>
</dbReference>
<keyword evidence="6" id="KW-0547">Nucleotide-binding</keyword>
<evidence type="ECO:0000256" key="6">
    <source>
        <dbReference type="RuleBase" id="RU362081"/>
    </source>
</evidence>
<feature type="transmembrane region" description="Helical" evidence="6">
    <location>
        <begin position="283"/>
        <end position="312"/>
    </location>
</feature>
<dbReference type="InterPro" id="IPR018303">
    <property type="entry name" value="ATPase_P-typ_P_site"/>
</dbReference>
<evidence type="ECO:0000256" key="1">
    <source>
        <dbReference type="ARBA" id="ARBA00004651"/>
    </source>
</evidence>
<feature type="domain" description="P-type ATPase A" evidence="8">
    <location>
        <begin position="136"/>
        <end position="238"/>
    </location>
</feature>
<evidence type="ECO:0000256" key="2">
    <source>
        <dbReference type="ARBA" id="ARBA00006024"/>
    </source>
</evidence>
<dbReference type="InterPro" id="IPR059000">
    <property type="entry name" value="ATPase_P-type_domA"/>
</dbReference>
<dbReference type="InterPro" id="IPR023298">
    <property type="entry name" value="ATPase_P-typ_TM_dom_sf"/>
</dbReference>
<dbReference type="GO" id="GO:0016887">
    <property type="term" value="F:ATP hydrolysis activity"/>
    <property type="evidence" value="ECO:0007669"/>
    <property type="project" value="InterPro"/>
</dbReference>
<dbReference type="OrthoDB" id="7059309at2"/>
<dbReference type="InterPro" id="IPR023214">
    <property type="entry name" value="HAD_sf"/>
</dbReference>
<dbReference type="Gene3D" id="2.70.150.10">
    <property type="entry name" value="Calcium-transporting ATPase, cytoplasmic transduction domain A"/>
    <property type="match status" value="1"/>
</dbReference>
<dbReference type="AlphaFoldDB" id="A0A2N6PGG4"/>
<dbReference type="Pfam" id="PF00702">
    <property type="entry name" value="Hydrolase"/>
    <property type="match status" value="1"/>
</dbReference>
<dbReference type="GO" id="GO:0015086">
    <property type="term" value="F:cadmium ion transmembrane transporter activity"/>
    <property type="evidence" value="ECO:0007669"/>
    <property type="project" value="TreeGrafter"/>
</dbReference>
<evidence type="ECO:0000259" key="8">
    <source>
        <dbReference type="Pfam" id="PF00122"/>
    </source>
</evidence>
<protein>
    <submittedName>
        <fullName evidence="9">Heavy metal translocating P-type ATPase</fullName>
    </submittedName>
</protein>
<feature type="region of interest" description="Disordered" evidence="7">
    <location>
        <begin position="651"/>
        <end position="690"/>
    </location>
</feature>
<dbReference type="InterPro" id="IPR027256">
    <property type="entry name" value="P-typ_ATPase_IB"/>
</dbReference>
<dbReference type="InterPro" id="IPR023299">
    <property type="entry name" value="ATPase_P-typ_cyto_dom_N"/>
</dbReference>
<proteinExistence type="inferred from homology"/>
<organism evidence="9 10">
    <name type="scientific">Brevibacterium luteolum</name>
    <dbReference type="NCBI Taxonomy" id="199591"/>
    <lineage>
        <taxon>Bacteria</taxon>
        <taxon>Bacillati</taxon>
        <taxon>Actinomycetota</taxon>
        <taxon>Actinomycetes</taxon>
        <taxon>Micrococcales</taxon>
        <taxon>Brevibacteriaceae</taxon>
        <taxon>Brevibacterium</taxon>
    </lineage>
</organism>
<dbReference type="GO" id="GO:0005524">
    <property type="term" value="F:ATP binding"/>
    <property type="evidence" value="ECO:0007669"/>
    <property type="project" value="UniProtKB-UniRule"/>
</dbReference>
<keyword evidence="4 6" id="KW-1133">Transmembrane helix</keyword>
<dbReference type="InterPro" id="IPR051014">
    <property type="entry name" value="Cation_Transport_ATPase_IB"/>
</dbReference>
<keyword evidence="5 6" id="KW-0472">Membrane</keyword>
<keyword evidence="6" id="KW-1003">Cell membrane</keyword>
<dbReference type="PROSITE" id="PS00154">
    <property type="entry name" value="ATPASE_E1_E2"/>
    <property type="match status" value="1"/>
</dbReference>
<keyword evidence="6" id="KW-0067">ATP-binding</keyword>
<keyword evidence="6" id="KW-0479">Metal-binding</keyword>
<evidence type="ECO:0000256" key="7">
    <source>
        <dbReference type="SAM" id="MobiDB-lite"/>
    </source>
</evidence>
<dbReference type="NCBIfam" id="TIGR01512">
    <property type="entry name" value="ATPase-IB2_Cd"/>
    <property type="match status" value="1"/>
</dbReference>
<sequence>MSANASTSPHVTSAVAVRPRARRWWQKPEMVTLAVAAVLLVAGLVVEWTIHSEPVALALFWGAILIGGVYPLRSAIRAVRHKRLTITVLLVVAAIGAIALGVIEEAAMLVVIFSLGEAMEAYATDKARGSISALMELAPPTANRLNDDGATKTVAVEELHPGDVVLVRPGERLPTDGAVIDGASWVDASPVTGESVPVEATAGTEVFGGSLNGNGVLRIEVTKEYYDTVLARVIEQVEEAQANRSGAERFADKFGAVYTPAMFALAIAVALVLPLLGFEWREAIYRALVVLVVSCSCALIISVPVSVVTAIARGARDGILIKGGIYLERLADIKAVAFDKTGTLTRGRPTLAQVTPLDGISEDEALTLAAAVETGSEHPIATAIVAGARDRGLTIPAVQDARALPGAGMEATLDGRTLHIGRPTDEDRTDGTAGPALAHAEAEGCTAVVLRDDTRPLAVVAVADQLRPDAESTLTELRDLGVERVLMLTGDNATVARSTAQALGLDDYRAELLPEDKSAAIRELREKHGVIAMVGDGVNDAPALANADLAIAMGAASTDVALETADVALMADELDRLPAAIRLSRRARNNIKINIALSLTVVAILIVAALAGWMSLTTGLLLNEGSAALIILNGLRMLRPGRGETRRAQVDFGTRQGSDLNSGRPCAPGSTTDGHSVAAGSSYDQGEHGR</sequence>
<dbReference type="PRINTS" id="PR00941">
    <property type="entry name" value="CDATPASE"/>
</dbReference>
<feature type="transmembrane region" description="Helical" evidence="6">
    <location>
        <begin position="254"/>
        <end position="277"/>
    </location>
</feature>
<dbReference type="Proteomes" id="UP000235703">
    <property type="component" value="Unassembled WGS sequence"/>
</dbReference>
<comment type="subcellular location">
    <subcellularLocation>
        <location evidence="1">Cell membrane</location>
        <topology evidence="1">Multi-pass membrane protein</topology>
    </subcellularLocation>
</comment>
<dbReference type="SUPFAM" id="SSF56784">
    <property type="entry name" value="HAD-like"/>
    <property type="match status" value="1"/>
</dbReference>
<dbReference type="PANTHER" id="PTHR48085:SF5">
    <property type="entry name" value="CADMIUM_ZINC-TRANSPORTING ATPASE HMA4-RELATED"/>
    <property type="match status" value="1"/>
</dbReference>
<evidence type="ECO:0000256" key="4">
    <source>
        <dbReference type="ARBA" id="ARBA00022989"/>
    </source>
</evidence>
<feature type="transmembrane region" description="Helical" evidence="6">
    <location>
        <begin position="55"/>
        <end position="72"/>
    </location>
</feature>
<dbReference type="GO" id="GO:0019829">
    <property type="term" value="F:ATPase-coupled monoatomic cation transmembrane transporter activity"/>
    <property type="evidence" value="ECO:0007669"/>
    <property type="project" value="InterPro"/>
</dbReference>
<dbReference type="Pfam" id="PF00122">
    <property type="entry name" value="E1-E2_ATPase"/>
    <property type="match status" value="1"/>
</dbReference>
<dbReference type="InterPro" id="IPR008250">
    <property type="entry name" value="ATPase_P-typ_transduc_dom_A_sf"/>
</dbReference>
<feature type="transmembrane region" description="Helical" evidence="6">
    <location>
        <begin position="106"/>
        <end position="123"/>
    </location>
</feature>
<dbReference type="Gene3D" id="3.40.1110.10">
    <property type="entry name" value="Calcium-transporting ATPase, cytoplasmic domain N"/>
    <property type="match status" value="1"/>
</dbReference>
<dbReference type="NCBIfam" id="TIGR01494">
    <property type="entry name" value="ATPase_P-type"/>
    <property type="match status" value="1"/>
</dbReference>
<dbReference type="FunFam" id="2.70.150.10:FF:000002">
    <property type="entry name" value="Copper-transporting ATPase 1, putative"/>
    <property type="match status" value="1"/>
</dbReference>
<dbReference type="EMBL" id="PNFZ01000005">
    <property type="protein sequence ID" value="PMB97777.1"/>
    <property type="molecule type" value="Genomic_DNA"/>
</dbReference>
<comment type="caution">
    <text evidence="9">The sequence shown here is derived from an EMBL/GenBank/DDBJ whole genome shotgun (WGS) entry which is preliminary data.</text>
</comment>
<dbReference type="GO" id="GO:0005886">
    <property type="term" value="C:plasma membrane"/>
    <property type="evidence" value="ECO:0007669"/>
    <property type="project" value="UniProtKB-SubCell"/>
</dbReference>
<feature type="transmembrane region" description="Helical" evidence="6">
    <location>
        <begin position="84"/>
        <end position="100"/>
    </location>
</feature>
<dbReference type="SUPFAM" id="SSF81665">
    <property type="entry name" value="Calcium ATPase, transmembrane domain M"/>
    <property type="match status" value="1"/>
</dbReference>
<reference evidence="9 10" key="1">
    <citation type="submission" date="2017-09" db="EMBL/GenBank/DDBJ databases">
        <title>Bacterial strain isolated from the female urinary microbiota.</title>
        <authorList>
            <person name="Thomas-White K."/>
            <person name="Kumar N."/>
            <person name="Forster S."/>
            <person name="Putonti C."/>
            <person name="Lawley T."/>
            <person name="Wolfe A.J."/>
        </authorList>
    </citation>
    <scope>NUCLEOTIDE SEQUENCE [LARGE SCALE GENOMIC DNA]</scope>
    <source>
        <strain evidence="9 10">UMB0680</strain>
    </source>
</reference>